<feature type="region of interest" description="Disordered" evidence="1">
    <location>
        <begin position="76"/>
        <end position="99"/>
    </location>
</feature>
<organism evidence="2 3">
    <name type="scientific">Streptomyces sviceus (strain ATCC 29083 / DSM 924 / JCM 4929 / NBRC 13980 / NCIMB 11184 / NRRL 5439 / UC 5370)</name>
    <dbReference type="NCBI Taxonomy" id="463191"/>
    <lineage>
        <taxon>Bacteria</taxon>
        <taxon>Bacillati</taxon>
        <taxon>Actinomycetota</taxon>
        <taxon>Actinomycetes</taxon>
        <taxon>Kitasatosporales</taxon>
        <taxon>Streptomycetaceae</taxon>
        <taxon>Streptomyces</taxon>
    </lineage>
</organism>
<dbReference type="Proteomes" id="UP000002785">
    <property type="component" value="Chromosome"/>
</dbReference>
<gene>
    <name evidence="2" type="ORF">SSEG_11241</name>
</gene>
<proteinExistence type="predicted"/>
<evidence type="ECO:0000313" key="3">
    <source>
        <dbReference type="Proteomes" id="UP000002785"/>
    </source>
</evidence>
<protein>
    <submittedName>
        <fullName evidence="2">Uncharacterized protein</fullName>
    </submittedName>
</protein>
<name>D6XB36_STRX2</name>
<sequence>MRGGSTASLRTGRGRCEIRRIKVATTPWTIGPAQGSLVVRHRRRYGGLRHQRPPALGWIRHPARCAGYRVLVTGWPADHPTETRTSNSRSPGLDRASASDCCASSGRSLTQKSTAHAKFRQGASYHLVGMMCSSIRRWNPARFRGLSSWPSLRCMVGVGGGGRKGDVRAEVSVAGRFRSSFFRWLLLGRGAWGYPGRWLTYVPRCLRGTFEHGHGGMAMVVSVYILRLSCMWSVGAS</sequence>
<dbReference type="EMBL" id="CM000951">
    <property type="protein sequence ID" value="EFH28985.1"/>
    <property type="molecule type" value="Genomic_DNA"/>
</dbReference>
<dbReference type="HOGENOM" id="CLU_1170155_0_0_11"/>
<dbReference type="AlphaFoldDB" id="D6XB36"/>
<evidence type="ECO:0000313" key="2">
    <source>
        <dbReference type="EMBL" id="EFH28985.1"/>
    </source>
</evidence>
<evidence type="ECO:0000256" key="1">
    <source>
        <dbReference type="SAM" id="MobiDB-lite"/>
    </source>
</evidence>
<accession>D6XB36</accession>
<keyword evidence="3" id="KW-1185">Reference proteome</keyword>
<reference evidence="2" key="1">
    <citation type="submission" date="2009-10" db="EMBL/GenBank/DDBJ databases">
        <title>The genome sequence of Streptomyces sviceus strain ATCC 29083.</title>
        <authorList>
            <consortium name="The Broad Institute Genome Sequencing Platform"/>
            <consortium name="Broad Institute Microbial Sequencing Center"/>
            <person name="Fischbach M."/>
            <person name="Godfrey P."/>
            <person name="Ward D."/>
            <person name="Young S."/>
            <person name="Zeng Q."/>
            <person name="Koehrsen M."/>
            <person name="Alvarado L."/>
            <person name="Berlin A.M."/>
            <person name="Bochicchio J."/>
            <person name="Borenstein D."/>
            <person name="Chapman S.B."/>
            <person name="Chen Z."/>
            <person name="Engels R."/>
            <person name="Freedman E."/>
            <person name="Gellesch M."/>
            <person name="Goldberg J."/>
            <person name="Griggs A."/>
            <person name="Gujja S."/>
            <person name="Heilman E.R."/>
            <person name="Heiman D.I."/>
            <person name="Hepburn T.A."/>
            <person name="Howarth C."/>
            <person name="Jen D."/>
            <person name="Larson L."/>
            <person name="Lewis B."/>
            <person name="Mehta T."/>
            <person name="Park D."/>
            <person name="Pearson M."/>
            <person name="Richards J."/>
            <person name="Roberts A."/>
            <person name="Saif S."/>
            <person name="Shea T.D."/>
            <person name="Shenoy N."/>
            <person name="Sisk P."/>
            <person name="Stolte C."/>
            <person name="Sykes S.N."/>
            <person name="Thomson T."/>
            <person name="Walk T."/>
            <person name="White J."/>
            <person name="Yandava C."/>
            <person name="Straight P."/>
            <person name="Clardy J."/>
            <person name="Hung D."/>
            <person name="Kolter R."/>
            <person name="Mekalanos J."/>
            <person name="Walker S."/>
            <person name="Walsh C.T."/>
            <person name="Wieland-Brown L.C."/>
            <person name="Haas B."/>
            <person name="Nusbaum C."/>
            <person name="Birren B."/>
        </authorList>
    </citation>
    <scope>NUCLEOTIDE SEQUENCE [LARGE SCALE GENOMIC DNA]</scope>
    <source>
        <strain evidence="2">ATCC 29083</strain>
    </source>
</reference>